<dbReference type="PANTHER" id="PTHR37943">
    <property type="entry name" value="PROTEIN VES"/>
    <property type="match status" value="1"/>
</dbReference>
<dbReference type="InterPro" id="IPR011051">
    <property type="entry name" value="RmlC_Cupin_sf"/>
</dbReference>
<dbReference type="Gene3D" id="2.60.120.10">
    <property type="entry name" value="Jelly Rolls"/>
    <property type="match status" value="1"/>
</dbReference>
<protein>
    <submittedName>
        <fullName evidence="2">HutD family protein</fullName>
    </submittedName>
</protein>
<evidence type="ECO:0000313" key="2">
    <source>
        <dbReference type="EMBL" id="MFC3516143.1"/>
    </source>
</evidence>
<sequence length="142" mass="15048">MLNPSEVTPVPWRNGAGTTRELAADPSGETLWRISVADLLEDAPFSVFPGVDRLFTALGPLRLTINGTTTDLDRGGQIRFAGEDAVTVSLDQPTQALNVMTRRGRYRAEVVLRAPAADRSAGVAATVDLGGQIADVFLTALA</sequence>
<dbReference type="InterPro" id="IPR014710">
    <property type="entry name" value="RmlC-like_jellyroll"/>
</dbReference>
<dbReference type="InterPro" id="IPR010282">
    <property type="entry name" value="Uncharacterised_HutD/Ves"/>
</dbReference>
<dbReference type="Proteomes" id="UP001595764">
    <property type="component" value="Unassembled WGS sequence"/>
</dbReference>
<evidence type="ECO:0000256" key="1">
    <source>
        <dbReference type="SAM" id="MobiDB-lite"/>
    </source>
</evidence>
<gene>
    <name evidence="2" type="ORF">ACFORO_38675</name>
</gene>
<dbReference type="SUPFAM" id="SSF51182">
    <property type="entry name" value="RmlC-like cupins"/>
    <property type="match status" value="1"/>
</dbReference>
<organism evidence="2 3">
    <name type="scientific">Amycolatopsis halotolerans</name>
    <dbReference type="NCBI Taxonomy" id="330083"/>
    <lineage>
        <taxon>Bacteria</taxon>
        <taxon>Bacillati</taxon>
        <taxon>Actinomycetota</taxon>
        <taxon>Actinomycetes</taxon>
        <taxon>Pseudonocardiales</taxon>
        <taxon>Pseudonocardiaceae</taxon>
        <taxon>Amycolatopsis</taxon>
    </lineage>
</organism>
<dbReference type="RefSeq" id="WP_377870053.1">
    <property type="nucleotide sequence ID" value="NZ_JBHMAY010000018.1"/>
</dbReference>
<evidence type="ECO:0000313" key="3">
    <source>
        <dbReference type="Proteomes" id="UP001595764"/>
    </source>
</evidence>
<dbReference type="PANTHER" id="PTHR37943:SF1">
    <property type="entry name" value="PROTEIN VES"/>
    <property type="match status" value="1"/>
</dbReference>
<keyword evidence="3" id="KW-1185">Reference proteome</keyword>
<comment type="caution">
    <text evidence="2">The sequence shown here is derived from an EMBL/GenBank/DDBJ whole genome shotgun (WGS) entry which is preliminary data.</text>
</comment>
<name>A0ABV7QY93_9PSEU</name>
<feature type="region of interest" description="Disordered" evidence="1">
    <location>
        <begin position="1"/>
        <end position="21"/>
    </location>
</feature>
<proteinExistence type="predicted"/>
<dbReference type="EMBL" id="JBHRWI010000060">
    <property type="protein sequence ID" value="MFC3516143.1"/>
    <property type="molecule type" value="Genomic_DNA"/>
</dbReference>
<reference evidence="3" key="1">
    <citation type="journal article" date="2019" name="Int. J. Syst. Evol. Microbiol.">
        <title>The Global Catalogue of Microorganisms (GCM) 10K type strain sequencing project: providing services to taxonomists for standard genome sequencing and annotation.</title>
        <authorList>
            <consortium name="The Broad Institute Genomics Platform"/>
            <consortium name="The Broad Institute Genome Sequencing Center for Infectious Disease"/>
            <person name="Wu L."/>
            <person name="Ma J."/>
        </authorList>
    </citation>
    <scope>NUCLEOTIDE SEQUENCE [LARGE SCALE GENOMIC DNA]</scope>
    <source>
        <strain evidence="3">CGMCC 4.7682</strain>
    </source>
</reference>
<dbReference type="Pfam" id="PF05962">
    <property type="entry name" value="HutD"/>
    <property type="match status" value="1"/>
</dbReference>
<accession>A0ABV7QY93</accession>